<dbReference type="InterPro" id="IPR015947">
    <property type="entry name" value="PUA-like_sf"/>
</dbReference>
<dbReference type="SUPFAM" id="SSF52540">
    <property type="entry name" value="P-loop containing nucleoside triphosphate hydrolases"/>
    <property type="match status" value="1"/>
</dbReference>
<evidence type="ECO:0000256" key="6">
    <source>
        <dbReference type="ARBA" id="ARBA00050665"/>
    </source>
</evidence>
<dbReference type="GO" id="GO:0051131">
    <property type="term" value="P:chaperone-mediated protein complex assembly"/>
    <property type="evidence" value="ECO:0007669"/>
    <property type="project" value="TreeGrafter"/>
</dbReference>
<dbReference type="Gene3D" id="2.30.130.40">
    <property type="entry name" value="LON domain-like"/>
    <property type="match status" value="1"/>
</dbReference>
<dbReference type="SMART" id="SM00382">
    <property type="entry name" value="AAA"/>
    <property type="match status" value="1"/>
</dbReference>
<dbReference type="Proteomes" id="UP000751190">
    <property type="component" value="Unassembled WGS sequence"/>
</dbReference>
<dbReference type="Gene3D" id="1.20.58.1480">
    <property type="match status" value="1"/>
</dbReference>
<dbReference type="GO" id="GO:0004176">
    <property type="term" value="F:ATP-dependent peptidase activity"/>
    <property type="evidence" value="ECO:0007669"/>
    <property type="project" value="UniProtKB-UniRule"/>
</dbReference>
<dbReference type="Gene3D" id="1.10.8.60">
    <property type="match status" value="1"/>
</dbReference>
<proteinExistence type="inferred from homology"/>
<dbReference type="CDD" id="cd19500">
    <property type="entry name" value="RecA-like_Lon"/>
    <property type="match status" value="1"/>
</dbReference>
<dbReference type="GO" id="GO:0003697">
    <property type="term" value="F:single-stranded DNA binding"/>
    <property type="evidence" value="ECO:0007669"/>
    <property type="project" value="TreeGrafter"/>
</dbReference>
<evidence type="ECO:0000256" key="5">
    <source>
        <dbReference type="ARBA" id="ARBA00022840"/>
    </source>
</evidence>
<accession>A0A8J5XX41</accession>
<keyword evidence="2 8" id="KW-0547">Nucleotide-binding</keyword>
<dbReference type="NCBIfam" id="TIGR00763">
    <property type="entry name" value="lon"/>
    <property type="match status" value="1"/>
</dbReference>
<dbReference type="InterPro" id="IPR003593">
    <property type="entry name" value="AAA+_ATPase"/>
</dbReference>
<keyword evidence="15" id="KW-1185">Reference proteome</keyword>
<name>A0A8J5XX41_DIALT</name>
<feature type="compositionally biased region" description="Basic and acidic residues" evidence="10">
    <location>
        <begin position="381"/>
        <end position="394"/>
    </location>
</feature>
<dbReference type="Pfam" id="PF05362">
    <property type="entry name" value="Lon_C"/>
    <property type="match status" value="2"/>
</dbReference>
<dbReference type="InterPro" id="IPR020568">
    <property type="entry name" value="Ribosomal_Su5_D2-typ_SF"/>
</dbReference>
<evidence type="ECO:0000313" key="15">
    <source>
        <dbReference type="Proteomes" id="UP000751190"/>
    </source>
</evidence>
<dbReference type="PRINTS" id="PR00830">
    <property type="entry name" value="ENDOLAPTASE"/>
</dbReference>
<evidence type="ECO:0000256" key="7">
    <source>
        <dbReference type="PROSITE-ProRule" id="PRU01122"/>
    </source>
</evidence>
<keyword evidence="1 7" id="KW-0645">Protease</keyword>
<dbReference type="PANTHER" id="PTHR43718:SF2">
    <property type="entry name" value="LON PROTEASE HOMOLOG, MITOCHONDRIAL"/>
    <property type="match status" value="1"/>
</dbReference>
<sequence>MDKAPLTNSVPRLDISTCTPRDFEERFLRRNEPCVLTNVGQGWRACGEWRVGSRAALEHLAAQFAEEEVSVHDCASTVGGRFRISEMHLKDLFALWSRGLGASLYLKDWNLALSDPSFYETPAHFAPDWLNGHAHSTGQASDHRFVYIGRGGTYTPLHKDVLCSFSWSFNVVGTKRWWLVPPDDEWRLHACGGSGPLAHDLRAVDAQTYPDWDAGARARVLHVLQHQDEALFVPSGWVHQVLNEGDACEQTVISINHNWLNAFCAQRCWDFLQQQRAEIVRTVDGCADDEETTQEILEFKFSFNFHSWRELLGSALRTAVERTEAALLELADAATCSTRAESETLVASVARRRANVRSASEEMQVALGMLESVSRTAAVSEQRRAREELLDGGHDGANVGDDDESALTEAERRPLPAVARRQREQACHKRRCAPTTRTAAIFVVSSVHAKSRVSMLSRLAPIARGGAARLARPAAWAPIAPFPSIVTRCFAADKSGGDGDDARKVSVKETSADAPNEESTAVSGAVVKYDEPEEIETALGFIAIPTTTRPLFPGIAYPVHITNQTLVDALLKAADTNPFVAVFLTTQEAGESAAQDGELLKGTDGIHSIGCLASIARIMPLGPGLGVHALLYGKRRCQLEHIVEREPVLRVKVRMLKDTLSTGGGREAAERERAGGSSRAAARDGAGGKEAEDSVEDGADGGAAQPASPSFPSSSSSTTSSRRWRVRRSSDMESESNHRKAYTLEIVSTIKEIVKLNPLFKEQMQIFLDRVDMNNPSTLADMGAAVTTGEGEALQEVLEETNVEARLRRTLELLKKELELSRVQSKISKQAEEKLSQDQRNYILRQQLKQIKRELGMEKDDKEVMINKFDERLHGKTVPDDARKVIEEEKLKLQSLENTSAEFNTTRNYLDWLTALPWGVFKTENLQIARAERVLDEEHFGMEDIKERIKELIAVGNLRGSHQGKILCFVGPPGVGKTSIGKSIAKALDREFYRFSVGGLHDVAEIKGHRRTYVGAMPGKLIQCLKATGSSNPVVMIDEIDKLGRGFSGDPSSALLEVLDPSQNAAFVDHYLDVPVDLSKMLFLCTANMTDSIPAPLLDRMEVVRLSGYVTDDKMAILKQYLYPSARQEVGLKPEHMELTDSAALKLIRWYCREAGVRALQKHTEKICRKVALKVVKAQPDPNSESQPTPLQLPVTIDETNLEEYVGKPIWHTDRIYGDTTPPGVVMGLAWTSMGGSVLYVETVPLLAPDELADGDAAREREAAQPDAPRPSRRGGGSLITTGKLGDVMTESSKIAHALARRFARTVDPSNSYLDRAQLHMHVPEGSTPKDGPSAGVTMVTSLLSLALDKPVRPHLAMTGEVSLTGLVLPIGGVKEKVIAAQRAGVKHVILPSSNERDYVELPAKLCEGLTPHFVSTYDDVYKVAFGPSS</sequence>
<keyword evidence="4 7" id="KW-0720">Serine protease</keyword>
<feature type="compositionally biased region" description="Low complexity" evidence="10">
    <location>
        <begin position="675"/>
        <end position="684"/>
    </location>
</feature>
<dbReference type="GO" id="GO:0016887">
    <property type="term" value="F:ATP hydrolysis activity"/>
    <property type="evidence" value="ECO:0007669"/>
    <property type="project" value="InterPro"/>
</dbReference>
<feature type="active site" evidence="7">
    <location>
        <position position="1334"/>
    </location>
</feature>
<dbReference type="Gene3D" id="3.30.230.10">
    <property type="match status" value="1"/>
</dbReference>
<evidence type="ECO:0000256" key="10">
    <source>
        <dbReference type="SAM" id="MobiDB-lite"/>
    </source>
</evidence>
<dbReference type="GO" id="GO:0005524">
    <property type="term" value="F:ATP binding"/>
    <property type="evidence" value="ECO:0007669"/>
    <property type="project" value="UniProtKB-KW"/>
</dbReference>
<evidence type="ECO:0000259" key="12">
    <source>
        <dbReference type="PROSITE" id="PS51786"/>
    </source>
</evidence>
<comment type="similarity">
    <text evidence="7 8">Belongs to the peptidase S16 family.</text>
</comment>
<dbReference type="EC" id="3.4.21.-" evidence="9"/>
<dbReference type="InterPro" id="IPR003959">
    <property type="entry name" value="ATPase_AAA_core"/>
</dbReference>
<dbReference type="InterPro" id="IPR014721">
    <property type="entry name" value="Ribsml_uS5_D2-typ_fold_subgr"/>
</dbReference>
<evidence type="ECO:0000256" key="4">
    <source>
        <dbReference type="ARBA" id="ARBA00022825"/>
    </source>
</evidence>
<feature type="domain" description="Lon N-terminal" evidence="13">
    <location>
        <begin position="541"/>
        <end position="818"/>
    </location>
</feature>
<evidence type="ECO:0000256" key="2">
    <source>
        <dbReference type="ARBA" id="ARBA00022741"/>
    </source>
</evidence>
<dbReference type="InterPro" id="IPR003111">
    <property type="entry name" value="Lon_prtase_N"/>
</dbReference>
<dbReference type="InterPro" id="IPR054594">
    <property type="entry name" value="Lon_lid"/>
</dbReference>
<feature type="region of interest" description="Disordered" evidence="10">
    <location>
        <begin position="1257"/>
        <end position="1283"/>
    </location>
</feature>
<evidence type="ECO:0000256" key="3">
    <source>
        <dbReference type="ARBA" id="ARBA00022801"/>
    </source>
</evidence>
<dbReference type="FunFam" id="3.40.50.300:FF:000021">
    <property type="entry name" value="Lon protease homolog"/>
    <property type="match status" value="1"/>
</dbReference>
<dbReference type="PROSITE" id="PS51184">
    <property type="entry name" value="JMJC"/>
    <property type="match status" value="1"/>
</dbReference>
<dbReference type="SUPFAM" id="SSF54211">
    <property type="entry name" value="Ribosomal protein S5 domain 2-like"/>
    <property type="match status" value="1"/>
</dbReference>
<dbReference type="PROSITE" id="PS01046">
    <property type="entry name" value="LON_SER"/>
    <property type="match status" value="1"/>
</dbReference>
<dbReference type="FunFam" id="1.20.5.5270:FF:000001">
    <property type="entry name" value="Lon protease homolog, mitochondrial"/>
    <property type="match status" value="1"/>
</dbReference>
<dbReference type="InterPro" id="IPR027417">
    <property type="entry name" value="P-loop_NTPase"/>
</dbReference>
<dbReference type="InterPro" id="IPR008269">
    <property type="entry name" value="Lon_proteolytic"/>
</dbReference>
<feature type="domain" description="JmjC" evidence="11">
    <location>
        <begin position="104"/>
        <end position="276"/>
    </location>
</feature>
<dbReference type="SMART" id="SM00464">
    <property type="entry name" value="LON"/>
    <property type="match status" value="1"/>
</dbReference>
<dbReference type="GO" id="GO:0005759">
    <property type="term" value="C:mitochondrial matrix"/>
    <property type="evidence" value="ECO:0007669"/>
    <property type="project" value="TreeGrafter"/>
</dbReference>
<dbReference type="OMA" id="FRISEMH"/>
<feature type="region of interest" description="Disordered" evidence="10">
    <location>
        <begin position="494"/>
        <end position="523"/>
    </location>
</feature>
<feature type="region of interest" description="Disordered" evidence="10">
    <location>
        <begin position="660"/>
        <end position="738"/>
    </location>
</feature>
<dbReference type="InterPro" id="IPR008268">
    <property type="entry name" value="Peptidase_S16_AS"/>
</dbReference>
<dbReference type="Gene3D" id="2.60.120.650">
    <property type="entry name" value="Cupin"/>
    <property type="match status" value="1"/>
</dbReference>
<feature type="compositionally biased region" description="Basic and acidic residues" evidence="10">
    <location>
        <begin position="495"/>
        <end position="511"/>
    </location>
</feature>
<dbReference type="SUPFAM" id="SSF51197">
    <property type="entry name" value="Clavaminate synthase-like"/>
    <property type="match status" value="1"/>
</dbReference>
<keyword evidence="5 8" id="KW-0067">ATP-binding</keyword>
<dbReference type="Pfam" id="PF02190">
    <property type="entry name" value="LON_substr_bdg"/>
    <property type="match status" value="1"/>
</dbReference>
<dbReference type="OrthoDB" id="2411602at2759"/>
<keyword evidence="3 7" id="KW-0378">Hydrolase</keyword>
<feature type="domain" description="Lon proteolytic" evidence="12">
    <location>
        <begin position="1220"/>
        <end position="1428"/>
    </location>
</feature>
<dbReference type="Pfam" id="PF00004">
    <property type="entry name" value="AAA"/>
    <property type="match status" value="1"/>
</dbReference>
<comment type="catalytic activity">
    <reaction evidence="6">
        <text>Hydrolysis of proteins in presence of ATP.</text>
        <dbReference type="EC" id="3.4.21.53"/>
    </reaction>
</comment>
<dbReference type="FunFam" id="1.20.58.1480:FF:000002">
    <property type="entry name" value="Lon protease homolog, mitochondrial"/>
    <property type="match status" value="1"/>
</dbReference>
<dbReference type="GO" id="GO:0004252">
    <property type="term" value="F:serine-type endopeptidase activity"/>
    <property type="evidence" value="ECO:0007669"/>
    <property type="project" value="UniProtKB-UniRule"/>
</dbReference>
<dbReference type="SUPFAM" id="SSF88697">
    <property type="entry name" value="PUA domain-like"/>
    <property type="match status" value="1"/>
</dbReference>
<dbReference type="PANTHER" id="PTHR43718">
    <property type="entry name" value="LON PROTEASE"/>
    <property type="match status" value="1"/>
</dbReference>
<dbReference type="Gene3D" id="1.20.5.5270">
    <property type="match status" value="1"/>
</dbReference>
<feature type="region of interest" description="Disordered" evidence="10">
    <location>
        <begin position="381"/>
        <end position="410"/>
    </location>
</feature>
<reference evidence="14" key="1">
    <citation type="submission" date="2021-05" db="EMBL/GenBank/DDBJ databases">
        <title>The genome of the haptophyte Pavlova lutheri (Diacronema luteri, Pavlovales) - a model for lipid biosynthesis in eukaryotic algae.</title>
        <authorList>
            <person name="Hulatt C.J."/>
            <person name="Posewitz M.C."/>
        </authorList>
    </citation>
    <scope>NUCLEOTIDE SEQUENCE</scope>
    <source>
        <strain evidence="14">NIVA-4/92</strain>
    </source>
</reference>
<dbReference type="GO" id="GO:0007005">
    <property type="term" value="P:mitochondrion organization"/>
    <property type="evidence" value="ECO:0007669"/>
    <property type="project" value="TreeGrafter"/>
</dbReference>
<feature type="compositionally biased region" description="Basic and acidic residues" evidence="10">
    <location>
        <begin position="728"/>
        <end position="738"/>
    </location>
</feature>
<evidence type="ECO:0000259" key="11">
    <source>
        <dbReference type="PROSITE" id="PS51184"/>
    </source>
</evidence>
<dbReference type="Pfam" id="PF13621">
    <property type="entry name" value="Cupin_8"/>
    <property type="match status" value="1"/>
</dbReference>
<evidence type="ECO:0000256" key="9">
    <source>
        <dbReference type="RuleBase" id="RU000592"/>
    </source>
</evidence>
<protein>
    <recommendedName>
        <fullName evidence="9">Lon protease homolog</fullName>
        <ecNumber evidence="9">3.4.21.-</ecNumber>
    </recommendedName>
</protein>
<evidence type="ECO:0000313" key="14">
    <source>
        <dbReference type="EMBL" id="KAG8470656.1"/>
    </source>
</evidence>
<dbReference type="InterPro" id="IPR027065">
    <property type="entry name" value="Lon_Prtase"/>
</dbReference>
<dbReference type="InterPro" id="IPR004815">
    <property type="entry name" value="Lon_bac/euk-typ"/>
</dbReference>
<dbReference type="PROSITE" id="PS51787">
    <property type="entry name" value="LON_N"/>
    <property type="match status" value="1"/>
</dbReference>
<feature type="active site" evidence="7">
    <location>
        <position position="1377"/>
    </location>
</feature>
<evidence type="ECO:0000256" key="8">
    <source>
        <dbReference type="RuleBase" id="RU000591"/>
    </source>
</evidence>
<comment type="caution">
    <text evidence="14">The sequence shown here is derived from an EMBL/GenBank/DDBJ whole genome shotgun (WGS) entry which is preliminary data.</text>
</comment>
<evidence type="ECO:0000256" key="1">
    <source>
        <dbReference type="ARBA" id="ARBA00022670"/>
    </source>
</evidence>
<feature type="compositionally biased region" description="Low complexity" evidence="10">
    <location>
        <begin position="708"/>
        <end position="721"/>
    </location>
</feature>
<dbReference type="InterPro" id="IPR041667">
    <property type="entry name" value="Cupin_8"/>
</dbReference>
<dbReference type="GO" id="GO:0006515">
    <property type="term" value="P:protein quality control for misfolded or incompletely synthesized proteins"/>
    <property type="evidence" value="ECO:0007669"/>
    <property type="project" value="TreeGrafter"/>
</dbReference>
<organism evidence="14 15">
    <name type="scientific">Diacronema lutheri</name>
    <name type="common">Unicellular marine alga</name>
    <name type="synonym">Monochrysis lutheri</name>
    <dbReference type="NCBI Taxonomy" id="2081491"/>
    <lineage>
        <taxon>Eukaryota</taxon>
        <taxon>Haptista</taxon>
        <taxon>Haptophyta</taxon>
        <taxon>Pavlovophyceae</taxon>
        <taxon>Pavlovales</taxon>
        <taxon>Pavlovaceae</taxon>
        <taxon>Diacronema</taxon>
    </lineage>
</organism>
<dbReference type="SMART" id="SM00558">
    <property type="entry name" value="JmjC"/>
    <property type="match status" value="1"/>
</dbReference>
<evidence type="ECO:0000259" key="13">
    <source>
        <dbReference type="PROSITE" id="PS51787"/>
    </source>
</evidence>
<gene>
    <name evidence="14" type="ORF">KFE25_009077</name>
</gene>
<dbReference type="EMBL" id="JAGTXO010000001">
    <property type="protein sequence ID" value="KAG8470656.1"/>
    <property type="molecule type" value="Genomic_DNA"/>
</dbReference>
<dbReference type="InterPro" id="IPR046336">
    <property type="entry name" value="Lon_prtase_N_sf"/>
</dbReference>
<dbReference type="Gene3D" id="3.40.50.300">
    <property type="entry name" value="P-loop containing nucleotide triphosphate hydrolases"/>
    <property type="match status" value="1"/>
</dbReference>
<dbReference type="PROSITE" id="PS51786">
    <property type="entry name" value="LON_PROTEOLYTIC"/>
    <property type="match status" value="1"/>
</dbReference>
<dbReference type="Pfam" id="PF22667">
    <property type="entry name" value="Lon_lid"/>
    <property type="match status" value="1"/>
</dbReference>
<dbReference type="InterPro" id="IPR003347">
    <property type="entry name" value="JmjC_dom"/>
</dbReference>